<keyword evidence="2" id="KW-1185">Reference proteome</keyword>
<accession>A0AA41UKY8</accession>
<protein>
    <submittedName>
        <fullName evidence="1">Type II toxin-antitoxin system RelE/ParE family toxin</fullName>
    </submittedName>
</protein>
<dbReference type="InterPro" id="IPR035093">
    <property type="entry name" value="RelE/ParE_toxin_dom_sf"/>
</dbReference>
<dbReference type="InterPro" id="IPR031552">
    <property type="entry name" value="ParE-like_toxin"/>
</dbReference>
<gene>
    <name evidence="1" type="ORF">MRX98_15185</name>
</gene>
<organism evidence="1 2">
    <name type="scientific">Desulfatitalea alkaliphila</name>
    <dbReference type="NCBI Taxonomy" id="2929485"/>
    <lineage>
        <taxon>Bacteria</taxon>
        <taxon>Pseudomonadati</taxon>
        <taxon>Thermodesulfobacteriota</taxon>
        <taxon>Desulfobacteria</taxon>
        <taxon>Desulfobacterales</taxon>
        <taxon>Desulfosarcinaceae</taxon>
        <taxon>Desulfatitalea</taxon>
    </lineage>
</organism>
<evidence type="ECO:0000313" key="1">
    <source>
        <dbReference type="EMBL" id="MCJ8501927.1"/>
    </source>
</evidence>
<dbReference type="Gene3D" id="3.30.2310.20">
    <property type="entry name" value="RelE-like"/>
    <property type="match status" value="1"/>
</dbReference>
<dbReference type="Proteomes" id="UP001165427">
    <property type="component" value="Unassembled WGS sequence"/>
</dbReference>
<comment type="caution">
    <text evidence="1">The sequence shown here is derived from an EMBL/GenBank/DDBJ whole genome shotgun (WGS) entry which is preliminary data.</text>
</comment>
<dbReference type="RefSeq" id="WP_246911399.1">
    <property type="nucleotide sequence ID" value="NZ_JALJRB010000019.1"/>
</dbReference>
<name>A0AA41UKY8_9BACT</name>
<reference evidence="1" key="1">
    <citation type="submission" date="2022-04" db="EMBL/GenBank/DDBJ databases">
        <title>Desulfatitalea alkaliphila sp. nov., a novel anaerobic sulfate-reducing bacterium isolated from terrestrial mud volcano, Taman Peninsula, Russia.</title>
        <authorList>
            <person name="Khomyakova M.A."/>
            <person name="Merkel A.Y."/>
            <person name="Slobodkin A.I."/>
        </authorList>
    </citation>
    <scope>NUCLEOTIDE SEQUENCE</scope>
    <source>
        <strain evidence="1">M08but</strain>
    </source>
</reference>
<sequence length="93" mass="11159">MKVIQSRSFAQQVKKLNPAQKTALDKQVRIILERPNMGEEKKGDLSEVYVHKFKLKATQYLLAYRFNEEQLELIMIGPHQNYYRDLKKYLKMR</sequence>
<proteinExistence type="predicted"/>
<dbReference type="EMBL" id="JALJRB010000019">
    <property type="protein sequence ID" value="MCJ8501927.1"/>
    <property type="molecule type" value="Genomic_DNA"/>
</dbReference>
<dbReference type="SUPFAM" id="SSF143011">
    <property type="entry name" value="RelE-like"/>
    <property type="match status" value="1"/>
</dbReference>
<dbReference type="Pfam" id="PF15781">
    <property type="entry name" value="ParE-like_toxin"/>
    <property type="match status" value="1"/>
</dbReference>
<dbReference type="AlphaFoldDB" id="A0AA41UKY8"/>
<evidence type="ECO:0000313" key="2">
    <source>
        <dbReference type="Proteomes" id="UP001165427"/>
    </source>
</evidence>